<protein>
    <recommendedName>
        <fullName evidence="5">Secretion system C-terminal sorting domain-containing protein</fullName>
    </recommendedName>
</protein>
<dbReference type="eggNOG" id="COG2931">
    <property type="taxonomic scope" value="Bacteria"/>
</dbReference>
<dbReference type="InterPro" id="IPR013431">
    <property type="entry name" value="Delta_60_rpt"/>
</dbReference>
<dbReference type="AlphaFoldDB" id="A0A085ZBQ4"/>
<comment type="caution">
    <text evidence="3">The sequence shown here is derived from an EMBL/GenBank/DDBJ whole genome shotgun (WGS) entry which is preliminary data.</text>
</comment>
<proteinExistence type="predicted"/>
<dbReference type="Proteomes" id="UP000028703">
    <property type="component" value="Unassembled WGS sequence"/>
</dbReference>
<sequence>MKKIMTTLGCVTAFFLHAQTVATDNTFGTNGISVLSHQTNGNSVVNSIVQSDGKILVTGMRINGANNEEVFIARLNANGIPDTTFANSGYFTSYQNPNAYSANLFLNGNKILIFYPEQGTFIKLNNDGSVDNSFGTNGMVTLASTSYQVKNILIGNYLYAVKNVSSQVILDKIDISSGLVISSSTISGLTKSNGIYSGPNGKLIVKSTNYQSLATSITLVNTDGSLDTAFGTNGSMVVSSFGSLNEVEAAYDYISTDDTQNIIYALSNENDFTVTVKKYSSNGFPVTGFANNGSFVLANATISGLETLSGQIYFSGASLQGGTANLLLGRLHSNGTLDNSFDNDGIYIYNTNASSEWAESFNILSPASFIIAGEISGNSNNIYVGKFVVTQTLATSEVDSKEAIWFENPLKSNLVYKSKEKISLIELYSAEGRFIKTIKENNQSITDLSKGLYIAKIKFENGSFITKKLIKH</sequence>
<evidence type="ECO:0008006" key="5">
    <source>
        <dbReference type="Google" id="ProtNLM"/>
    </source>
</evidence>
<evidence type="ECO:0000256" key="2">
    <source>
        <dbReference type="SAM" id="SignalP"/>
    </source>
</evidence>
<feature type="chain" id="PRO_5001800913" description="Secretion system C-terminal sorting domain-containing protein" evidence="2">
    <location>
        <begin position="19"/>
        <end position="472"/>
    </location>
</feature>
<gene>
    <name evidence="3" type="ORF">IX38_15335</name>
</gene>
<keyword evidence="4" id="KW-1185">Reference proteome</keyword>
<evidence type="ECO:0000313" key="4">
    <source>
        <dbReference type="Proteomes" id="UP000028703"/>
    </source>
</evidence>
<dbReference type="OrthoDB" id="9805017at2"/>
<dbReference type="NCBIfam" id="TIGR02608">
    <property type="entry name" value="delta_60_rpt"/>
    <property type="match status" value="4"/>
</dbReference>
<organism evidence="3 4">
    <name type="scientific">Chryseobacterium luteum</name>
    <dbReference type="NCBI Taxonomy" id="421531"/>
    <lineage>
        <taxon>Bacteria</taxon>
        <taxon>Pseudomonadati</taxon>
        <taxon>Bacteroidota</taxon>
        <taxon>Flavobacteriia</taxon>
        <taxon>Flavobacteriales</taxon>
        <taxon>Weeksellaceae</taxon>
        <taxon>Chryseobacterium group</taxon>
        <taxon>Chryseobacterium</taxon>
    </lineage>
</organism>
<accession>A0A085ZBQ4</accession>
<dbReference type="EMBL" id="JPRO01000014">
    <property type="protein sequence ID" value="KFF01868.1"/>
    <property type="molecule type" value="Genomic_DNA"/>
</dbReference>
<dbReference type="NCBIfam" id="TIGR04183">
    <property type="entry name" value="Por_Secre_tail"/>
    <property type="match status" value="1"/>
</dbReference>
<feature type="signal peptide" evidence="2">
    <location>
        <begin position="1"/>
        <end position="18"/>
    </location>
</feature>
<dbReference type="STRING" id="421531.IX38_15335"/>
<name>A0A085ZBQ4_9FLAO</name>
<evidence type="ECO:0000256" key="1">
    <source>
        <dbReference type="ARBA" id="ARBA00022729"/>
    </source>
</evidence>
<dbReference type="InterPro" id="IPR026444">
    <property type="entry name" value="Secre_tail"/>
</dbReference>
<dbReference type="Gene3D" id="2.80.10.50">
    <property type="match status" value="1"/>
</dbReference>
<keyword evidence="1 2" id="KW-0732">Signal</keyword>
<reference evidence="3 4" key="1">
    <citation type="submission" date="2014-07" db="EMBL/GenBank/DDBJ databases">
        <title>Genome of Chryseobacterium luteum DSM 18605.</title>
        <authorList>
            <person name="Stropko S.J."/>
            <person name="Pipes S.E."/>
            <person name="Newman J.D."/>
        </authorList>
    </citation>
    <scope>NUCLEOTIDE SEQUENCE [LARGE SCALE GENOMIC DNA]</scope>
    <source>
        <strain evidence="3 4">DSM 18605</strain>
    </source>
</reference>
<dbReference type="RefSeq" id="WP_034706180.1">
    <property type="nucleotide sequence ID" value="NZ_JPRO01000014.1"/>
</dbReference>
<dbReference type="Pfam" id="PF17164">
    <property type="entry name" value="DUF5122"/>
    <property type="match status" value="2"/>
</dbReference>
<evidence type="ECO:0000313" key="3">
    <source>
        <dbReference type="EMBL" id="KFF01868.1"/>
    </source>
</evidence>